<sequence>MILTSPSKDQLQIESWTMYTIGALTIVARLFSRQMVLGSWKRLQIEDWMMAVNLIVYTILMVSINIAGNTATNLYRDGEYEHFTEAEIKRRIYGSKIVILLEQAMLICTYITKGCMLMLYTRLASRLPHQRLIRMITAYSAFGFIGTELTWFLNCRPLSGYWALPVSDPQCATYTRYVIVQAVFNLSSDIMILVVGMPLIMKARVDLKKKIILVGVFGLGIFVVLAAILNKYYNFSNPNTTLYMLWYIREASTAVYVANLPMMWPLFRKCFGVGRFDRSTDYSKDASGVEMSRKDRFGKRMTRLTSQNGAGHGSEEVISAAHLTIEQRVSFEVGAESRKSRASSEDRIGYDVERSGNATYAAKISIGQKEISAV</sequence>
<dbReference type="Pfam" id="PF20684">
    <property type="entry name" value="Fung_rhodopsin"/>
    <property type="match status" value="1"/>
</dbReference>
<keyword evidence="3 6" id="KW-1133">Transmembrane helix</keyword>
<feature type="domain" description="Rhodopsin" evidence="7">
    <location>
        <begin position="29"/>
        <end position="269"/>
    </location>
</feature>
<gene>
    <name evidence="8" type="ORF">PCON_10542</name>
</gene>
<evidence type="ECO:0000256" key="4">
    <source>
        <dbReference type="ARBA" id="ARBA00023136"/>
    </source>
</evidence>
<evidence type="ECO:0000256" key="6">
    <source>
        <dbReference type="SAM" id="Phobius"/>
    </source>
</evidence>
<dbReference type="OrthoDB" id="3903189at2759"/>
<dbReference type="PANTHER" id="PTHR33048">
    <property type="entry name" value="PTH11-LIKE INTEGRAL MEMBRANE PROTEIN (AFU_ORTHOLOGUE AFUA_5G11245)"/>
    <property type="match status" value="1"/>
</dbReference>
<name>U4LAT4_PYROM</name>
<proteinExistence type="inferred from homology"/>
<feature type="transmembrane region" description="Helical" evidence="6">
    <location>
        <begin position="48"/>
        <end position="68"/>
    </location>
</feature>
<keyword evidence="4 6" id="KW-0472">Membrane</keyword>
<dbReference type="EMBL" id="HF935578">
    <property type="protein sequence ID" value="CCX10948.1"/>
    <property type="molecule type" value="Genomic_DNA"/>
</dbReference>
<dbReference type="InterPro" id="IPR049326">
    <property type="entry name" value="Rhodopsin_dom_fungi"/>
</dbReference>
<dbReference type="STRING" id="1076935.U4LAT4"/>
<feature type="transmembrane region" description="Helical" evidence="6">
    <location>
        <begin position="211"/>
        <end position="233"/>
    </location>
</feature>
<feature type="transmembrane region" description="Helical" evidence="6">
    <location>
        <begin position="132"/>
        <end position="154"/>
    </location>
</feature>
<evidence type="ECO:0000313" key="9">
    <source>
        <dbReference type="Proteomes" id="UP000018144"/>
    </source>
</evidence>
<keyword evidence="2 6" id="KW-0812">Transmembrane</keyword>
<dbReference type="AlphaFoldDB" id="U4LAT4"/>
<dbReference type="PANTHER" id="PTHR33048:SF110">
    <property type="entry name" value="UBID FAMILY DECARBOXYLASE"/>
    <property type="match status" value="1"/>
</dbReference>
<accession>U4LAT4</accession>
<feature type="transmembrane region" description="Helical" evidence="6">
    <location>
        <begin position="97"/>
        <end position="120"/>
    </location>
</feature>
<keyword evidence="9" id="KW-1185">Reference proteome</keyword>
<evidence type="ECO:0000256" key="1">
    <source>
        <dbReference type="ARBA" id="ARBA00004141"/>
    </source>
</evidence>
<comment type="subcellular location">
    <subcellularLocation>
        <location evidence="1">Membrane</location>
        <topology evidence="1">Multi-pass membrane protein</topology>
    </subcellularLocation>
</comment>
<dbReference type="Proteomes" id="UP000018144">
    <property type="component" value="Unassembled WGS sequence"/>
</dbReference>
<dbReference type="OMA" id="VVIMVTY"/>
<dbReference type="GO" id="GO:0016020">
    <property type="term" value="C:membrane"/>
    <property type="evidence" value="ECO:0007669"/>
    <property type="project" value="UniProtKB-SubCell"/>
</dbReference>
<organism evidence="8 9">
    <name type="scientific">Pyronema omphalodes (strain CBS 100304)</name>
    <name type="common">Pyronema confluens</name>
    <dbReference type="NCBI Taxonomy" id="1076935"/>
    <lineage>
        <taxon>Eukaryota</taxon>
        <taxon>Fungi</taxon>
        <taxon>Dikarya</taxon>
        <taxon>Ascomycota</taxon>
        <taxon>Pezizomycotina</taxon>
        <taxon>Pezizomycetes</taxon>
        <taxon>Pezizales</taxon>
        <taxon>Pyronemataceae</taxon>
        <taxon>Pyronema</taxon>
    </lineage>
</organism>
<reference evidence="8 9" key="1">
    <citation type="journal article" date="2013" name="PLoS Genet.">
        <title>The genome and development-dependent transcriptomes of Pyronema confluens: a window into fungal evolution.</title>
        <authorList>
            <person name="Traeger S."/>
            <person name="Altegoer F."/>
            <person name="Freitag M."/>
            <person name="Gabaldon T."/>
            <person name="Kempken F."/>
            <person name="Kumar A."/>
            <person name="Marcet-Houben M."/>
            <person name="Poggeler S."/>
            <person name="Stajich J.E."/>
            <person name="Nowrousian M."/>
        </authorList>
    </citation>
    <scope>NUCLEOTIDE SEQUENCE [LARGE SCALE GENOMIC DNA]</scope>
    <source>
        <strain evidence="9">CBS 100304</strain>
        <tissue evidence="8">Vegetative mycelium</tissue>
    </source>
</reference>
<feature type="transmembrane region" description="Helical" evidence="6">
    <location>
        <begin position="245"/>
        <end position="267"/>
    </location>
</feature>
<evidence type="ECO:0000256" key="2">
    <source>
        <dbReference type="ARBA" id="ARBA00022692"/>
    </source>
</evidence>
<evidence type="ECO:0000256" key="5">
    <source>
        <dbReference type="ARBA" id="ARBA00038359"/>
    </source>
</evidence>
<evidence type="ECO:0000256" key="3">
    <source>
        <dbReference type="ARBA" id="ARBA00022989"/>
    </source>
</evidence>
<feature type="transmembrane region" description="Helical" evidence="6">
    <location>
        <begin position="174"/>
        <end position="199"/>
    </location>
</feature>
<protein>
    <recommendedName>
        <fullName evidence="7">Rhodopsin domain-containing protein</fullName>
    </recommendedName>
</protein>
<evidence type="ECO:0000259" key="7">
    <source>
        <dbReference type="Pfam" id="PF20684"/>
    </source>
</evidence>
<feature type="transmembrane region" description="Helical" evidence="6">
    <location>
        <begin position="16"/>
        <end position="36"/>
    </location>
</feature>
<evidence type="ECO:0000313" key="8">
    <source>
        <dbReference type="EMBL" id="CCX10948.1"/>
    </source>
</evidence>
<dbReference type="eggNOG" id="ENOG502SJ6K">
    <property type="taxonomic scope" value="Eukaryota"/>
</dbReference>
<dbReference type="InterPro" id="IPR052337">
    <property type="entry name" value="SAT4-like"/>
</dbReference>
<comment type="similarity">
    <text evidence="5">Belongs to the SAT4 family.</text>
</comment>